<protein>
    <submittedName>
        <fullName evidence="2">Nucleotidyltransferase</fullName>
    </submittedName>
</protein>
<dbReference type="Proteomes" id="UP000032309">
    <property type="component" value="Unassembled WGS sequence"/>
</dbReference>
<proteinExistence type="predicted"/>
<gene>
    <name evidence="2" type="ORF">BROSI_A1693</name>
</gene>
<dbReference type="Gene3D" id="3.30.460.10">
    <property type="entry name" value="Beta Polymerase, domain 2"/>
    <property type="match status" value="1"/>
</dbReference>
<keyword evidence="3" id="KW-1185">Reference proteome</keyword>
<dbReference type="PANTHER" id="PTHR43449">
    <property type="entry name" value="NUCLEOTIDYLTRANSFERASE"/>
    <property type="match status" value="1"/>
</dbReference>
<dbReference type="Pfam" id="PF01909">
    <property type="entry name" value="NTP_transf_2"/>
    <property type="match status" value="1"/>
</dbReference>
<dbReference type="PANTHER" id="PTHR43449:SF1">
    <property type="entry name" value="POLYMERASE BETA NUCLEOTIDYLTRANSFERASE DOMAIN-CONTAINING PROTEIN"/>
    <property type="match status" value="1"/>
</dbReference>
<dbReference type="RefSeq" id="WP_200891722.1">
    <property type="nucleotide sequence ID" value="NZ_BAFN01000001.1"/>
</dbReference>
<dbReference type="InterPro" id="IPR007842">
    <property type="entry name" value="HEPN_dom"/>
</dbReference>
<feature type="domain" description="HEPN" evidence="1">
    <location>
        <begin position="1"/>
        <end position="104"/>
    </location>
</feature>
<dbReference type="Gene3D" id="1.20.120.330">
    <property type="entry name" value="Nucleotidyltransferases domain 2"/>
    <property type="match status" value="1"/>
</dbReference>
<dbReference type="Pfam" id="PF05168">
    <property type="entry name" value="HEPN"/>
    <property type="match status" value="1"/>
</dbReference>
<evidence type="ECO:0000313" key="2">
    <source>
        <dbReference type="EMBL" id="GAN33176.1"/>
    </source>
</evidence>
<dbReference type="SUPFAM" id="SSF81301">
    <property type="entry name" value="Nucleotidyltransferase"/>
    <property type="match status" value="1"/>
</dbReference>
<accession>A0ABQ0JWM9</accession>
<dbReference type="SUPFAM" id="SSF81593">
    <property type="entry name" value="Nucleotidyltransferase substrate binding subunit/domain"/>
    <property type="match status" value="1"/>
</dbReference>
<organism evidence="2 3">
    <name type="scientific">Candidatus Brocadia sinica JPN1</name>
    <dbReference type="NCBI Taxonomy" id="1197129"/>
    <lineage>
        <taxon>Bacteria</taxon>
        <taxon>Pseudomonadati</taxon>
        <taxon>Planctomycetota</taxon>
        <taxon>Candidatus Brocadiia</taxon>
        <taxon>Candidatus Brocadiales</taxon>
        <taxon>Candidatus Brocadiaceae</taxon>
        <taxon>Candidatus Brocadia</taxon>
    </lineage>
</organism>
<sequence>MIWTRQRNFDSNRYIYAVFMCHLSIEKALKGLYLQRLKEIPPKVHNLVYLLNKIGIKPSEPVGRFLVKLNEASIVTRYPEELDKLQKDFTRPIVKDILLRSKEGVGMDKNAVLEILSRFRKALESKDIRIAKMILFGSYATGTYKEGSDIDVVVISEDFSGKDYWERIDILSDAIYKVFEPIEAVAMTLEEWEKKESSVVDYVKDGEVIYG</sequence>
<dbReference type="EMBL" id="BAFN01000001">
    <property type="protein sequence ID" value="GAN33176.1"/>
    <property type="molecule type" value="Genomic_DNA"/>
</dbReference>
<dbReference type="InterPro" id="IPR002934">
    <property type="entry name" value="Polymerase_NTP_transf_dom"/>
</dbReference>
<name>A0ABQ0JWM9_9BACT</name>
<dbReference type="SMART" id="SM00748">
    <property type="entry name" value="HEPN"/>
    <property type="match status" value="1"/>
</dbReference>
<comment type="caution">
    <text evidence="2">The sequence shown here is derived from an EMBL/GenBank/DDBJ whole genome shotgun (WGS) entry which is preliminary data.</text>
</comment>
<dbReference type="CDD" id="cd05403">
    <property type="entry name" value="NT_KNTase_like"/>
    <property type="match status" value="1"/>
</dbReference>
<dbReference type="InterPro" id="IPR043519">
    <property type="entry name" value="NT_sf"/>
</dbReference>
<reference evidence="3" key="1">
    <citation type="journal article" date="2015" name="Genome Announc.">
        <title>Draft Genome Sequence of an Anaerobic Ammonium-Oxidizing Bacterium, "Candidatus Brocadia sinica".</title>
        <authorList>
            <person name="Oshiki M."/>
            <person name="Shinyako-Hata K."/>
            <person name="Satoh H."/>
            <person name="Okabe S."/>
        </authorList>
    </citation>
    <scope>NUCLEOTIDE SEQUENCE [LARGE SCALE GENOMIC DNA]</scope>
    <source>
        <strain evidence="3">JPN1</strain>
    </source>
</reference>
<dbReference type="PROSITE" id="PS50910">
    <property type="entry name" value="HEPN"/>
    <property type="match status" value="1"/>
</dbReference>
<evidence type="ECO:0000313" key="3">
    <source>
        <dbReference type="Proteomes" id="UP000032309"/>
    </source>
</evidence>
<evidence type="ECO:0000259" key="1">
    <source>
        <dbReference type="PROSITE" id="PS50910"/>
    </source>
</evidence>